<feature type="domain" description="Myb-like" evidence="2">
    <location>
        <begin position="423"/>
        <end position="489"/>
    </location>
</feature>
<organism evidence="3 4">
    <name type="scientific">Microdochium bolleyi</name>
    <dbReference type="NCBI Taxonomy" id="196109"/>
    <lineage>
        <taxon>Eukaryota</taxon>
        <taxon>Fungi</taxon>
        <taxon>Dikarya</taxon>
        <taxon>Ascomycota</taxon>
        <taxon>Pezizomycotina</taxon>
        <taxon>Sordariomycetes</taxon>
        <taxon>Xylariomycetidae</taxon>
        <taxon>Xylariales</taxon>
        <taxon>Microdochiaceae</taxon>
        <taxon>Microdochium</taxon>
    </lineage>
</organism>
<feature type="region of interest" description="Disordered" evidence="1">
    <location>
        <begin position="297"/>
        <end position="328"/>
    </location>
</feature>
<reference evidence="4" key="1">
    <citation type="submission" date="2016-02" db="EMBL/GenBank/DDBJ databases">
        <title>Draft genome sequence of Microdochium bolleyi, a fungal endophyte of beachgrass.</title>
        <authorList>
            <consortium name="DOE Joint Genome Institute"/>
            <person name="David A.S."/>
            <person name="May G."/>
            <person name="Haridas S."/>
            <person name="Lim J."/>
            <person name="Wang M."/>
            <person name="Labutti K."/>
            <person name="Lipzen A."/>
            <person name="Barry K."/>
            <person name="Grigoriev I.V."/>
        </authorList>
    </citation>
    <scope>NUCLEOTIDE SEQUENCE [LARGE SCALE GENOMIC DNA]</scope>
    <source>
        <strain evidence="4">J235TASD1</strain>
    </source>
</reference>
<evidence type="ECO:0000259" key="2">
    <source>
        <dbReference type="PROSITE" id="PS50090"/>
    </source>
</evidence>
<feature type="compositionally biased region" description="Polar residues" evidence="1">
    <location>
        <begin position="33"/>
        <end position="45"/>
    </location>
</feature>
<feature type="region of interest" description="Disordered" evidence="1">
    <location>
        <begin position="33"/>
        <end position="82"/>
    </location>
</feature>
<dbReference type="PROSITE" id="PS50090">
    <property type="entry name" value="MYB_LIKE"/>
    <property type="match status" value="1"/>
</dbReference>
<feature type="compositionally biased region" description="Basic and acidic residues" evidence="1">
    <location>
        <begin position="299"/>
        <end position="310"/>
    </location>
</feature>
<dbReference type="EMBL" id="KQ964247">
    <property type="protein sequence ID" value="KXJ94266.1"/>
    <property type="molecule type" value="Genomic_DNA"/>
</dbReference>
<dbReference type="InParanoid" id="A0A136JAY9"/>
<accession>A0A136JAY9</accession>
<dbReference type="OrthoDB" id="3439209at2759"/>
<evidence type="ECO:0000313" key="3">
    <source>
        <dbReference type="EMBL" id="KXJ94266.1"/>
    </source>
</evidence>
<dbReference type="Proteomes" id="UP000070501">
    <property type="component" value="Unassembled WGS sequence"/>
</dbReference>
<dbReference type="STRING" id="196109.A0A136JAY9"/>
<keyword evidence="4" id="KW-1185">Reference proteome</keyword>
<feature type="compositionally biased region" description="Polar residues" evidence="1">
    <location>
        <begin position="63"/>
        <end position="75"/>
    </location>
</feature>
<dbReference type="InterPro" id="IPR001005">
    <property type="entry name" value="SANT/Myb"/>
</dbReference>
<dbReference type="AlphaFoldDB" id="A0A136JAY9"/>
<sequence length="500" mass="55518">MELPQYINPYGPDYQGDSGSFFQYELTPGSDSSVSGATDLSSLDTLPSMPHSPFTPAALSEADSLSFQQQATSISEELPGLSPSPKAIGLGIVKRERESTFAAGGTQTQQHHQLPYYNAPWDTHHSQEMMFVDGTLRVTDTLPPVQDTIKVEMSNQGQAALLQDAPMIMPSAQSTLGIQQHATYAPMGAMHGALPQWSTMAAGPQTMVPQQQMWPTTSCSNMPMILRPDQQNSLAYMIPTQDGLPGPAYQPNLSLSGLYQYSQRPDQGDFGGQSVYPSPPSFDTSLDMAGSRLVYDSPRSVKREHRDALSRHTRHRSSSLRRARSSTPDRKFHLIRTPSRGYSRRYHSEMCSPELSSSAEDSDMDDECAAVVVGGVERSARDKYLLKQRRKGWTYKEIREKGNFPEAESTLRGRYRTLTKEKDARVRKPEWQGNDIKLLKRAVLKLGKSDSNGDVKKISWKQVAEYISHNGGSYSFGYATCRKRWDELVAQKAGGNESSD</sequence>
<evidence type="ECO:0000256" key="1">
    <source>
        <dbReference type="SAM" id="MobiDB-lite"/>
    </source>
</evidence>
<evidence type="ECO:0000313" key="4">
    <source>
        <dbReference type="Proteomes" id="UP000070501"/>
    </source>
</evidence>
<feature type="compositionally biased region" description="Basic residues" evidence="1">
    <location>
        <begin position="311"/>
        <end position="324"/>
    </location>
</feature>
<name>A0A136JAY9_9PEZI</name>
<proteinExistence type="predicted"/>
<protein>
    <recommendedName>
        <fullName evidence="2">Myb-like domain-containing protein</fullName>
    </recommendedName>
</protein>
<gene>
    <name evidence="3" type="ORF">Micbo1qcDRAFT_202156</name>
</gene>